<dbReference type="PANTHER" id="PTHR23359">
    <property type="entry name" value="NUCLEOTIDE KINASE"/>
    <property type="match status" value="1"/>
</dbReference>
<evidence type="ECO:0000256" key="2">
    <source>
        <dbReference type="ARBA" id="ARBA00022741"/>
    </source>
</evidence>
<keyword evidence="2" id="KW-0547">Nucleotide-binding</keyword>
<dbReference type="PRINTS" id="PR00094">
    <property type="entry name" value="ADENYLTKNASE"/>
</dbReference>
<dbReference type="EMBL" id="JAERUA010000007">
    <property type="protein sequence ID" value="KAI1897794.1"/>
    <property type="molecule type" value="Genomic_DNA"/>
</dbReference>
<dbReference type="InterPro" id="IPR027417">
    <property type="entry name" value="P-loop_NTPase"/>
</dbReference>
<evidence type="ECO:0000256" key="4">
    <source>
        <dbReference type="SAM" id="Coils"/>
    </source>
</evidence>
<evidence type="ECO:0000256" key="1">
    <source>
        <dbReference type="ARBA" id="ARBA00022679"/>
    </source>
</evidence>
<dbReference type="Proteomes" id="UP000829720">
    <property type="component" value="Unassembled WGS sequence"/>
</dbReference>
<dbReference type="InterPro" id="IPR036291">
    <property type="entry name" value="NAD(P)-bd_dom_sf"/>
</dbReference>
<dbReference type="AlphaFoldDB" id="A0A8T3DPM0"/>
<dbReference type="CDD" id="cd22967">
    <property type="entry name" value="DD_AK7"/>
    <property type="match status" value="1"/>
</dbReference>
<dbReference type="InterPro" id="IPR047499">
    <property type="entry name" value="DD_AK7"/>
</dbReference>
<gene>
    <name evidence="5" type="ORF">AGOR_G00086940</name>
</gene>
<organism evidence="5 6">
    <name type="scientific">Albula goreensis</name>
    <dbReference type="NCBI Taxonomy" id="1534307"/>
    <lineage>
        <taxon>Eukaryota</taxon>
        <taxon>Metazoa</taxon>
        <taxon>Chordata</taxon>
        <taxon>Craniata</taxon>
        <taxon>Vertebrata</taxon>
        <taxon>Euteleostomi</taxon>
        <taxon>Actinopterygii</taxon>
        <taxon>Neopterygii</taxon>
        <taxon>Teleostei</taxon>
        <taxon>Albuliformes</taxon>
        <taxon>Albulidae</taxon>
        <taxon>Albula</taxon>
    </lineage>
</organism>
<dbReference type="InterPro" id="IPR007858">
    <property type="entry name" value="Dpy-30_motif"/>
</dbReference>
<evidence type="ECO:0000313" key="6">
    <source>
        <dbReference type="Proteomes" id="UP000829720"/>
    </source>
</evidence>
<dbReference type="OrthoDB" id="10262413at2759"/>
<dbReference type="GO" id="GO:0005524">
    <property type="term" value="F:ATP binding"/>
    <property type="evidence" value="ECO:0007669"/>
    <property type="project" value="InterPro"/>
</dbReference>
<keyword evidence="3" id="KW-0418">Kinase</keyword>
<sequence>MAEGQKAIGPQSKRVFINHIDSYSSECIGKFLSSCVVGASLEEAEGEEEDEVTYQIVGTVQNRRETRRSRFSSQEYFALGRQDLLQHLMECDVIVYNISENSEQLDETSWAISALHSEMNNFDGPKIFILISTLMTWALTKPIDPDDPEIPFTEEDYRRRRSHPNFKEHLSVEKLVLKMGKTKKSKLSTYVVASGLQYGMGENIFHYFFKASWLGEVSRIPVFGSGKNIIPTIHVKDLAGVIQNIIDHKPKTHYIMAVDDCNSTIGDIVKAISDVVGPGRTESVPKEDAFLLKDFTQRDIDSLTVHLRTDPVFLRNSFNLQWVCESGIVANIDRVADEYKQSRQLLPIRICILGPPAVGKSTVAAKICKHYKLYHITVQDAITEKMTQLEDMVRMDEQEGESYDTSGAQELLETLRDNMNLNEGLLDDHFVFQILREKLNSNPCRNQGFVLDGYPETYNQAMELFHSEEEESEDTRSKIPQFNQKIIPDYVFSMDATDEFLKDRVRNLPESIVEGTHYTQDRFPHHLAVFRDRNSQDETVLDYFDELEIHPEHIEVTSEEDPEYLSVTKKIIRAVGPAKNYGPSEEERAEEEMRNAEERIMLLAAEREERERKEAEEAAVRAARLEEWGKNLREVKRQEQEMLEVRALPLRNYLMRNVMPSLTEALVECCKVKPDDPVDYVAEYLLRSSAHVD</sequence>
<feature type="coiled-coil region" evidence="4">
    <location>
        <begin position="586"/>
        <end position="626"/>
    </location>
</feature>
<name>A0A8T3DPM0_9TELE</name>
<protein>
    <submittedName>
        <fullName evidence="5">Uncharacterized protein</fullName>
    </submittedName>
</protein>
<dbReference type="Gene3D" id="1.20.890.10">
    <property type="entry name" value="cAMP-dependent protein kinase regulatory subunit, dimerization-anchoring domain"/>
    <property type="match status" value="1"/>
</dbReference>
<dbReference type="Gene3D" id="3.40.50.300">
    <property type="entry name" value="P-loop containing nucleotide triphosphate hydrolases"/>
    <property type="match status" value="1"/>
</dbReference>
<proteinExistence type="predicted"/>
<dbReference type="Pfam" id="PF00406">
    <property type="entry name" value="ADK"/>
    <property type="match status" value="1"/>
</dbReference>
<dbReference type="SUPFAM" id="SSF52540">
    <property type="entry name" value="P-loop containing nucleoside triphosphate hydrolases"/>
    <property type="match status" value="1"/>
</dbReference>
<evidence type="ECO:0000313" key="5">
    <source>
        <dbReference type="EMBL" id="KAI1897794.1"/>
    </source>
</evidence>
<keyword evidence="1" id="KW-0808">Transferase</keyword>
<dbReference type="GO" id="GO:0019205">
    <property type="term" value="F:nucleobase-containing compound kinase activity"/>
    <property type="evidence" value="ECO:0007669"/>
    <property type="project" value="InterPro"/>
</dbReference>
<dbReference type="GO" id="GO:0006139">
    <property type="term" value="P:nucleobase-containing compound metabolic process"/>
    <property type="evidence" value="ECO:0007669"/>
    <property type="project" value="InterPro"/>
</dbReference>
<dbReference type="SUPFAM" id="SSF51735">
    <property type="entry name" value="NAD(P)-binding Rossmann-fold domains"/>
    <property type="match status" value="1"/>
</dbReference>
<reference evidence="5" key="1">
    <citation type="submission" date="2021-01" db="EMBL/GenBank/DDBJ databases">
        <authorList>
            <person name="Zahm M."/>
            <person name="Roques C."/>
            <person name="Cabau C."/>
            <person name="Klopp C."/>
            <person name="Donnadieu C."/>
            <person name="Jouanno E."/>
            <person name="Lampietro C."/>
            <person name="Louis A."/>
            <person name="Herpin A."/>
            <person name="Echchiki A."/>
            <person name="Berthelot C."/>
            <person name="Parey E."/>
            <person name="Roest-Crollius H."/>
            <person name="Braasch I."/>
            <person name="Postlethwait J."/>
            <person name="Bobe J."/>
            <person name="Montfort J."/>
            <person name="Bouchez O."/>
            <person name="Begum T."/>
            <person name="Mejri S."/>
            <person name="Adams A."/>
            <person name="Chen W.-J."/>
            <person name="Guiguen Y."/>
        </authorList>
    </citation>
    <scope>NUCLEOTIDE SEQUENCE</scope>
    <source>
        <tissue evidence="5">Blood</tissue>
    </source>
</reference>
<dbReference type="Pfam" id="PF05186">
    <property type="entry name" value="Dpy-30"/>
    <property type="match status" value="1"/>
</dbReference>
<comment type="caution">
    <text evidence="5">The sequence shown here is derived from an EMBL/GenBank/DDBJ whole genome shotgun (WGS) entry which is preliminary data.</text>
</comment>
<keyword evidence="4" id="KW-0175">Coiled coil</keyword>
<dbReference type="CDD" id="cd01428">
    <property type="entry name" value="ADK"/>
    <property type="match status" value="1"/>
</dbReference>
<evidence type="ECO:0000256" key="3">
    <source>
        <dbReference type="ARBA" id="ARBA00022777"/>
    </source>
</evidence>
<accession>A0A8T3DPM0</accession>
<dbReference type="Gene3D" id="3.40.50.720">
    <property type="entry name" value="NAD(P)-binding Rossmann-like Domain"/>
    <property type="match status" value="1"/>
</dbReference>
<keyword evidence="6" id="KW-1185">Reference proteome</keyword>
<dbReference type="InterPro" id="IPR000850">
    <property type="entry name" value="Adenylat/UMP-CMP_kin"/>
</dbReference>